<evidence type="ECO:0000256" key="7">
    <source>
        <dbReference type="ARBA" id="ARBA00023033"/>
    </source>
</evidence>
<dbReference type="PANTHER" id="PTHR24305">
    <property type="entry name" value="CYTOCHROME P450"/>
    <property type="match status" value="1"/>
</dbReference>
<dbReference type="InterPro" id="IPR001128">
    <property type="entry name" value="Cyt_P450"/>
</dbReference>
<dbReference type="GO" id="GO:0004497">
    <property type="term" value="F:monooxygenase activity"/>
    <property type="evidence" value="ECO:0007669"/>
    <property type="project" value="UniProtKB-KW"/>
</dbReference>
<dbReference type="InterPro" id="IPR050121">
    <property type="entry name" value="Cytochrome_P450_monoxygenase"/>
</dbReference>
<dbReference type="EMBL" id="NHYE01005525">
    <property type="protein sequence ID" value="PPQ70856.1"/>
    <property type="molecule type" value="Genomic_DNA"/>
</dbReference>
<dbReference type="InterPro" id="IPR002401">
    <property type="entry name" value="Cyt_P450_E_grp-I"/>
</dbReference>
<keyword evidence="6 8" id="KW-0408">Iron</keyword>
<gene>
    <name evidence="10" type="ORF">CVT26_014079</name>
</gene>
<dbReference type="Gene3D" id="1.10.630.10">
    <property type="entry name" value="Cytochrome P450"/>
    <property type="match status" value="1"/>
</dbReference>
<feature type="transmembrane region" description="Helical" evidence="9">
    <location>
        <begin position="62"/>
        <end position="81"/>
    </location>
</feature>
<keyword evidence="11" id="KW-1185">Reference proteome</keyword>
<evidence type="ECO:0000256" key="4">
    <source>
        <dbReference type="ARBA" id="ARBA00022723"/>
    </source>
</evidence>
<evidence type="ECO:0000256" key="2">
    <source>
        <dbReference type="ARBA" id="ARBA00005179"/>
    </source>
</evidence>
<comment type="similarity">
    <text evidence="3">Belongs to the cytochrome P450 family.</text>
</comment>
<evidence type="ECO:0008006" key="12">
    <source>
        <dbReference type="Google" id="ProtNLM"/>
    </source>
</evidence>
<evidence type="ECO:0000256" key="3">
    <source>
        <dbReference type="ARBA" id="ARBA00010617"/>
    </source>
</evidence>
<dbReference type="STRING" id="231916.A0A409VX73"/>
<keyword evidence="9" id="KW-0812">Transmembrane</keyword>
<sequence length="535" mass="59576">MVANLQLTAGANVLTALATHMWLKTYDPVSVWAAASVLLCAPPIVTYGLHTLIPTSGSYNPALAYAVFYVTLFVSVCAYRLSPFHPLAKIPGPVILRLTKLRIAWAAYIGKNHIYIKALHDRYGPIVRTGPNELSVIDKDLLPQILGNQGMPKGPQWDGRAFTDGTRTFDTLIASRNTAQHAVMRVPWNKAFTSDAVKNYEELLVPRVMEFNDRLKSLSASGTAHVNIAKWLSNFAFSADFGLMREGDKGQRVKMMDKAMYWVVKFVKQGIQDSIVRSQKELKKKDIFYYMGEASGGSETDFKMIVESCILATVAAADTTASVLCNAMYSLLSNPEKYKTLQQEVDKFFAEHDIDAGAQLEGAEVKFGDALAGLKYLNAVINETMRLFPVVPTGLHRAPEPGTGSKVLQSGSTVIVLPEGNSVNVALYALHRNPRYFYPHTEAFIPERWLSSSEDKDFVTVRDAYIPFSMGPANCAGRPLALMEMRYSLAFLIRNFNMEFDTPKHDPALWIEGLRDQYTLQKGELHLRLSSRNRA</sequence>
<proteinExistence type="inferred from homology"/>
<reference evidence="10 11" key="1">
    <citation type="journal article" date="2018" name="Evol. Lett.">
        <title>Horizontal gene cluster transfer increased hallucinogenic mushroom diversity.</title>
        <authorList>
            <person name="Reynolds H.T."/>
            <person name="Vijayakumar V."/>
            <person name="Gluck-Thaler E."/>
            <person name="Korotkin H.B."/>
            <person name="Matheny P.B."/>
            <person name="Slot J.C."/>
        </authorList>
    </citation>
    <scope>NUCLEOTIDE SEQUENCE [LARGE SCALE GENOMIC DNA]</scope>
    <source>
        <strain evidence="10 11">SRW20</strain>
    </source>
</reference>
<organism evidence="10 11">
    <name type="scientific">Gymnopilus dilepis</name>
    <dbReference type="NCBI Taxonomy" id="231916"/>
    <lineage>
        <taxon>Eukaryota</taxon>
        <taxon>Fungi</taxon>
        <taxon>Dikarya</taxon>
        <taxon>Basidiomycota</taxon>
        <taxon>Agaricomycotina</taxon>
        <taxon>Agaricomycetes</taxon>
        <taxon>Agaricomycetidae</taxon>
        <taxon>Agaricales</taxon>
        <taxon>Agaricineae</taxon>
        <taxon>Hymenogastraceae</taxon>
        <taxon>Gymnopilus</taxon>
    </lineage>
</organism>
<keyword evidence="5" id="KW-0560">Oxidoreductase</keyword>
<comment type="caution">
    <text evidence="10">The sequence shown here is derived from an EMBL/GenBank/DDBJ whole genome shotgun (WGS) entry which is preliminary data.</text>
</comment>
<evidence type="ECO:0000256" key="9">
    <source>
        <dbReference type="SAM" id="Phobius"/>
    </source>
</evidence>
<dbReference type="InParanoid" id="A0A409VX73"/>
<dbReference type="SUPFAM" id="SSF48264">
    <property type="entry name" value="Cytochrome P450"/>
    <property type="match status" value="1"/>
</dbReference>
<dbReference type="Proteomes" id="UP000284706">
    <property type="component" value="Unassembled WGS sequence"/>
</dbReference>
<evidence type="ECO:0000256" key="6">
    <source>
        <dbReference type="ARBA" id="ARBA00023004"/>
    </source>
</evidence>
<dbReference type="OrthoDB" id="6692864at2759"/>
<evidence type="ECO:0000313" key="11">
    <source>
        <dbReference type="Proteomes" id="UP000284706"/>
    </source>
</evidence>
<dbReference type="GO" id="GO:0016705">
    <property type="term" value="F:oxidoreductase activity, acting on paired donors, with incorporation or reduction of molecular oxygen"/>
    <property type="evidence" value="ECO:0007669"/>
    <property type="project" value="InterPro"/>
</dbReference>
<keyword evidence="8" id="KW-0349">Heme</keyword>
<keyword evidence="9" id="KW-1133">Transmembrane helix</keyword>
<dbReference type="InterPro" id="IPR036396">
    <property type="entry name" value="Cyt_P450_sf"/>
</dbReference>
<evidence type="ECO:0000256" key="5">
    <source>
        <dbReference type="ARBA" id="ARBA00023002"/>
    </source>
</evidence>
<keyword evidence="7" id="KW-0503">Monooxygenase</keyword>
<dbReference type="Pfam" id="PF00067">
    <property type="entry name" value="p450"/>
    <property type="match status" value="1"/>
</dbReference>
<dbReference type="PRINTS" id="PR00385">
    <property type="entry name" value="P450"/>
</dbReference>
<name>A0A409VX73_9AGAR</name>
<comment type="pathway">
    <text evidence="2">Secondary metabolite biosynthesis.</text>
</comment>
<evidence type="ECO:0000256" key="8">
    <source>
        <dbReference type="PIRSR" id="PIRSR602401-1"/>
    </source>
</evidence>
<protein>
    <recommendedName>
        <fullName evidence="12">Cytochrome P450</fullName>
    </recommendedName>
</protein>
<evidence type="ECO:0000313" key="10">
    <source>
        <dbReference type="EMBL" id="PPQ70856.1"/>
    </source>
</evidence>
<evidence type="ECO:0000256" key="1">
    <source>
        <dbReference type="ARBA" id="ARBA00001971"/>
    </source>
</evidence>
<dbReference type="PRINTS" id="PR00463">
    <property type="entry name" value="EP450I"/>
</dbReference>
<dbReference type="GO" id="GO:0020037">
    <property type="term" value="F:heme binding"/>
    <property type="evidence" value="ECO:0007669"/>
    <property type="project" value="InterPro"/>
</dbReference>
<dbReference type="GO" id="GO:0005506">
    <property type="term" value="F:iron ion binding"/>
    <property type="evidence" value="ECO:0007669"/>
    <property type="project" value="InterPro"/>
</dbReference>
<accession>A0A409VX73</accession>
<dbReference type="PANTHER" id="PTHR24305:SF187">
    <property type="entry name" value="P450, PUTATIVE (EUROFUNG)-RELATED"/>
    <property type="match status" value="1"/>
</dbReference>
<feature type="transmembrane region" description="Helical" evidence="9">
    <location>
        <begin position="29"/>
        <end position="50"/>
    </location>
</feature>
<keyword evidence="9" id="KW-0472">Membrane</keyword>
<comment type="cofactor">
    <cofactor evidence="1 8">
        <name>heme</name>
        <dbReference type="ChEBI" id="CHEBI:30413"/>
    </cofactor>
</comment>
<dbReference type="AlphaFoldDB" id="A0A409VX73"/>
<feature type="binding site" description="axial binding residue" evidence="8">
    <location>
        <position position="475"/>
    </location>
    <ligand>
        <name>heme</name>
        <dbReference type="ChEBI" id="CHEBI:30413"/>
    </ligand>
    <ligandPart>
        <name>Fe</name>
        <dbReference type="ChEBI" id="CHEBI:18248"/>
    </ligandPart>
</feature>
<keyword evidence="4 8" id="KW-0479">Metal-binding</keyword>